<feature type="signal peptide" evidence="4">
    <location>
        <begin position="1"/>
        <end position="17"/>
    </location>
</feature>
<feature type="domain" description="PBP" evidence="5">
    <location>
        <begin position="30"/>
        <end position="248"/>
    </location>
</feature>
<evidence type="ECO:0000313" key="6">
    <source>
        <dbReference type="EMBL" id="HER43116.1"/>
    </source>
</evidence>
<dbReference type="Gene3D" id="3.40.190.10">
    <property type="entry name" value="Periplasmic binding protein-like II"/>
    <property type="match status" value="2"/>
</dbReference>
<dbReference type="InterPro" id="IPR011862">
    <property type="entry name" value="Phos-bd"/>
</dbReference>
<dbReference type="GO" id="GO:0042301">
    <property type="term" value="F:phosphate ion binding"/>
    <property type="evidence" value="ECO:0007669"/>
    <property type="project" value="UniProtKB-UniRule"/>
</dbReference>
<dbReference type="GO" id="GO:0006817">
    <property type="term" value="P:phosphate ion transport"/>
    <property type="evidence" value="ECO:0007669"/>
    <property type="project" value="UniProtKB-UniRule"/>
</dbReference>
<evidence type="ECO:0000256" key="1">
    <source>
        <dbReference type="ARBA" id="ARBA00008725"/>
    </source>
</evidence>
<organism evidence="6">
    <name type="scientific">Eiseniibacteriota bacterium</name>
    <dbReference type="NCBI Taxonomy" id="2212470"/>
    <lineage>
        <taxon>Bacteria</taxon>
        <taxon>Candidatus Eiseniibacteriota</taxon>
    </lineage>
</organism>
<dbReference type="InterPro" id="IPR050811">
    <property type="entry name" value="Phosphate_ABC_transporter"/>
</dbReference>
<accession>A0A7V2ATT7</accession>
<name>A0A7V2ATT7_UNCEI</name>
<dbReference type="SUPFAM" id="SSF53850">
    <property type="entry name" value="Periplasmic binding protein-like II"/>
    <property type="match status" value="1"/>
</dbReference>
<comment type="similarity">
    <text evidence="1 4">Belongs to the PstS family.</text>
</comment>
<proteinExistence type="inferred from homology"/>
<comment type="caution">
    <text evidence="6">The sequence shown here is derived from an EMBL/GenBank/DDBJ whole genome shotgun (WGS) entry which is preliminary data.</text>
</comment>
<gene>
    <name evidence="6" type="ORF">ENO08_01495</name>
</gene>
<dbReference type="Proteomes" id="UP000886069">
    <property type="component" value="Unassembled WGS sequence"/>
</dbReference>
<reference evidence="6" key="1">
    <citation type="journal article" date="2020" name="mSystems">
        <title>Genome- and Community-Level Interaction Insights into Carbon Utilization and Element Cycling Functions of Hydrothermarchaeota in Hydrothermal Sediment.</title>
        <authorList>
            <person name="Zhou Z."/>
            <person name="Liu Y."/>
            <person name="Xu W."/>
            <person name="Pan J."/>
            <person name="Luo Z.H."/>
            <person name="Li M."/>
        </authorList>
    </citation>
    <scope>NUCLEOTIDE SEQUENCE [LARGE SCALE GENOMIC DNA]</scope>
    <source>
        <strain evidence="6">SpSt-1233</strain>
    </source>
</reference>
<keyword evidence="3 4" id="KW-0732">Signal</keyword>
<dbReference type="Pfam" id="PF12849">
    <property type="entry name" value="PBP_like_2"/>
    <property type="match status" value="1"/>
</dbReference>
<sequence length="280" mass="30011">MSKLNVLLTVLTIAAFAAIAGSADLSAEGHKIVIDGSTTVGPIAKAFAEYYMAKYPEVNITVSESGSGNGAKSLINQVCDVADMSRFMKLKEFEAAVAKGITPVAHVVAMDGIAIIVHPSNPVQNLTVEQVRDIYTGKITNWKQLGGPDVAIVMISRDTNSGTYETFEGLVMKKEKIHEGAEYVGSNGAIRQRVQSTRAAIGYVGLGFVDRSVKALEINGVTPDAATIASGVYPVARPLYMFTNGYPKLGSHLFSFITLYLTPKGQEIVEEIGFIPVTRY</sequence>
<dbReference type="EMBL" id="DSEC01000106">
    <property type="protein sequence ID" value="HER43116.1"/>
    <property type="molecule type" value="Genomic_DNA"/>
</dbReference>
<dbReference type="AlphaFoldDB" id="A0A7V2ATT7"/>
<dbReference type="InterPro" id="IPR024370">
    <property type="entry name" value="PBP_domain"/>
</dbReference>
<dbReference type="NCBIfam" id="TIGR02136">
    <property type="entry name" value="ptsS_2"/>
    <property type="match status" value="1"/>
</dbReference>
<dbReference type="CDD" id="cd13566">
    <property type="entry name" value="PBP2_phosphate"/>
    <property type="match status" value="1"/>
</dbReference>
<evidence type="ECO:0000256" key="3">
    <source>
        <dbReference type="ARBA" id="ARBA00022729"/>
    </source>
</evidence>
<keyword evidence="4" id="KW-0592">Phosphate transport</keyword>
<dbReference type="PANTHER" id="PTHR30570">
    <property type="entry name" value="PERIPLASMIC PHOSPHATE BINDING COMPONENT OF PHOSPHATE ABC TRANSPORTER"/>
    <property type="match status" value="1"/>
</dbReference>
<evidence type="ECO:0000259" key="5">
    <source>
        <dbReference type="Pfam" id="PF12849"/>
    </source>
</evidence>
<feature type="chain" id="PRO_5031593782" description="Phosphate-binding protein" evidence="4">
    <location>
        <begin position="18"/>
        <end position="280"/>
    </location>
</feature>
<evidence type="ECO:0000256" key="4">
    <source>
        <dbReference type="RuleBase" id="RU367119"/>
    </source>
</evidence>
<comment type="function">
    <text evidence="4">Involved in the system for phosphate transport across the cytoplasmic membrane.</text>
</comment>
<dbReference type="PANTHER" id="PTHR30570:SF1">
    <property type="entry name" value="PHOSPHATE-BINDING PROTEIN PSTS"/>
    <property type="match status" value="1"/>
</dbReference>
<protein>
    <recommendedName>
        <fullName evidence="4">Phosphate-binding protein</fullName>
    </recommendedName>
</protein>
<evidence type="ECO:0000256" key="2">
    <source>
        <dbReference type="ARBA" id="ARBA00022448"/>
    </source>
</evidence>
<keyword evidence="2 4" id="KW-0813">Transport</keyword>